<proteinExistence type="predicted"/>
<sequence length="256" mass="29578">MAPAKADAAFIWRQFIGLGRSNLKKSKRYRYRHCQKDFAATSIGRPKGHLAACEKWQAKQRQERRAWDDTGCLPSYSEATQKKMSEVGIQHISQDESRSFAYDAAAAVIAGGRPFSLFESHCSCYFFIRFKPGRKPPSRAVIARILPDFYQELYDEVFKRITTSEWFNVIFDASNNVSGHRIVYISVQLPDGPAFYWKTLDMGDEQYTEWMKLVWLETQYIKLMSSSTLWHFYKPKQALATELENGLRGELTLAII</sequence>
<dbReference type="EMBL" id="CP090041">
    <property type="protein sequence ID" value="UPL03731.1"/>
    <property type="molecule type" value="Genomic_DNA"/>
</dbReference>
<gene>
    <name evidence="1" type="ORF">LCI18_014665</name>
</gene>
<keyword evidence="2" id="KW-1185">Reference proteome</keyword>
<evidence type="ECO:0000313" key="2">
    <source>
        <dbReference type="Proteomes" id="UP000830768"/>
    </source>
</evidence>
<evidence type="ECO:0000313" key="1">
    <source>
        <dbReference type="EMBL" id="UPL03731.1"/>
    </source>
</evidence>
<accession>A0ACD3ZR76</accession>
<protein>
    <submittedName>
        <fullName evidence="1">Uncharacterized protein</fullName>
    </submittedName>
</protein>
<organism evidence="1 2">
    <name type="scientific">Fusarium solani subsp. cucurbitae</name>
    <name type="common">Neocosmosporum cucurbitae</name>
    <dbReference type="NCBI Taxonomy" id="2747967"/>
    <lineage>
        <taxon>Eukaryota</taxon>
        <taxon>Fungi</taxon>
        <taxon>Dikarya</taxon>
        <taxon>Ascomycota</taxon>
        <taxon>Pezizomycotina</taxon>
        <taxon>Sordariomycetes</taxon>
        <taxon>Hypocreomycetidae</taxon>
        <taxon>Hypocreales</taxon>
        <taxon>Nectriaceae</taxon>
        <taxon>Fusarium</taxon>
        <taxon>Fusarium solani species complex</taxon>
    </lineage>
</organism>
<reference evidence="1" key="1">
    <citation type="submission" date="2021-11" db="EMBL/GenBank/DDBJ databases">
        <title>Fusarium solani-melongenae Genome sequencing and assembly.</title>
        <authorList>
            <person name="Xie S."/>
            <person name="Huang L."/>
            <person name="Zhang X."/>
        </authorList>
    </citation>
    <scope>NUCLEOTIDE SEQUENCE</scope>
    <source>
        <strain evidence="1">CRI 24-3</strain>
    </source>
</reference>
<dbReference type="Proteomes" id="UP000830768">
    <property type="component" value="Chromosome 13"/>
</dbReference>
<name>A0ACD3ZR76_FUSSC</name>